<evidence type="ECO:0000313" key="2">
    <source>
        <dbReference type="EMBL" id="BBD80213.1"/>
    </source>
</evidence>
<organism evidence="2 3">
    <name type="scientific">Aerosticca soli</name>
    <dbReference type="NCBI Taxonomy" id="2010829"/>
    <lineage>
        <taxon>Bacteria</taxon>
        <taxon>Pseudomonadati</taxon>
        <taxon>Pseudomonadota</taxon>
        <taxon>Gammaproteobacteria</taxon>
        <taxon>Lysobacterales</taxon>
        <taxon>Rhodanobacteraceae</taxon>
        <taxon>Aerosticca</taxon>
    </lineage>
</organism>
<dbReference type="SUPFAM" id="SSF55729">
    <property type="entry name" value="Acyl-CoA N-acyltransferases (Nat)"/>
    <property type="match status" value="1"/>
</dbReference>
<dbReference type="PROSITE" id="PS51186">
    <property type="entry name" value="GNAT"/>
    <property type="match status" value="1"/>
</dbReference>
<dbReference type="EMBL" id="AP018560">
    <property type="protein sequence ID" value="BBD80213.1"/>
    <property type="molecule type" value="Genomic_DNA"/>
</dbReference>
<name>A0A2Z6E594_9GAMM</name>
<dbReference type="PANTHER" id="PTHR43138">
    <property type="entry name" value="ACETYLTRANSFERASE, GNAT FAMILY"/>
    <property type="match status" value="1"/>
</dbReference>
<dbReference type="RefSeq" id="WP_126538002.1">
    <property type="nucleotide sequence ID" value="NZ_AP018560.1"/>
</dbReference>
<gene>
    <name evidence="2" type="ORF">ALSL_1558</name>
</gene>
<proteinExistence type="predicted"/>
<protein>
    <submittedName>
        <fullName evidence="2">Histone acetyltransferase HPA2 and related acetyltransferases</fullName>
    </submittedName>
</protein>
<dbReference type="InterPro" id="IPR000182">
    <property type="entry name" value="GNAT_dom"/>
</dbReference>
<feature type="domain" description="N-acetyltransferase" evidence="1">
    <location>
        <begin position="4"/>
        <end position="163"/>
    </location>
</feature>
<dbReference type="Proteomes" id="UP000270530">
    <property type="component" value="Chromosome"/>
</dbReference>
<keyword evidence="2" id="KW-0808">Transferase</keyword>
<dbReference type="PANTHER" id="PTHR43138:SF1">
    <property type="entry name" value="N-ACETYLTRANSFERASE ACA1"/>
    <property type="match status" value="1"/>
</dbReference>
<sequence length="163" mass="17716">MSELNIRAIDAKDFDLAWPVFREVIAGGDTYSFPPDMDFAAARAAWTTPPARTYVAERDGTVLGCYVLKPNQPGLGDHVANAGYMVAAAARGQGIASAMCLHSMDEARRAGFTAMQFNFVVATNTKAVALWQRHGFAIVGRVPGAFRHAVHGPTDVYVMHRYL</sequence>
<dbReference type="OrthoDB" id="9788300at2"/>
<reference evidence="3" key="1">
    <citation type="submission" date="2018-04" db="EMBL/GenBank/DDBJ databases">
        <authorList>
            <person name="Watanabe M."/>
            <person name="Kojima H."/>
        </authorList>
    </citation>
    <scope>NUCLEOTIDE SEQUENCE [LARGE SCALE GENOMIC DNA]</scope>
    <source>
        <strain evidence="3">Dysh456</strain>
    </source>
</reference>
<dbReference type="InterPro" id="IPR016181">
    <property type="entry name" value="Acyl_CoA_acyltransferase"/>
</dbReference>
<dbReference type="AlphaFoldDB" id="A0A2Z6E594"/>
<dbReference type="InterPro" id="IPR052742">
    <property type="entry name" value="Mito_N-acetyltransferase"/>
</dbReference>
<dbReference type="GO" id="GO:0016747">
    <property type="term" value="F:acyltransferase activity, transferring groups other than amino-acyl groups"/>
    <property type="evidence" value="ECO:0007669"/>
    <property type="project" value="InterPro"/>
</dbReference>
<evidence type="ECO:0000313" key="3">
    <source>
        <dbReference type="Proteomes" id="UP000270530"/>
    </source>
</evidence>
<keyword evidence="3" id="KW-1185">Reference proteome</keyword>
<dbReference type="CDD" id="cd04301">
    <property type="entry name" value="NAT_SF"/>
    <property type="match status" value="1"/>
</dbReference>
<dbReference type="Gene3D" id="3.40.630.30">
    <property type="match status" value="1"/>
</dbReference>
<dbReference type="Pfam" id="PF00583">
    <property type="entry name" value="Acetyltransf_1"/>
    <property type="match status" value="1"/>
</dbReference>
<accession>A0A2Z6E594</accession>
<evidence type="ECO:0000259" key="1">
    <source>
        <dbReference type="PROSITE" id="PS51186"/>
    </source>
</evidence>
<reference evidence="3" key="2">
    <citation type="submission" date="2018-06" db="EMBL/GenBank/DDBJ databases">
        <title>Genome sequence of Rhodanobacteraceae bacterium strain Dysh456.</title>
        <authorList>
            <person name="Fukui M."/>
        </authorList>
    </citation>
    <scope>NUCLEOTIDE SEQUENCE [LARGE SCALE GENOMIC DNA]</scope>
    <source>
        <strain evidence="3">Dysh456</strain>
    </source>
</reference>
<dbReference type="KEGG" id="rbd:ALSL_1558"/>